<dbReference type="Proteomes" id="UP000663836">
    <property type="component" value="Unassembled WGS sequence"/>
</dbReference>
<protein>
    <submittedName>
        <fullName evidence="2">Uncharacterized protein</fullName>
    </submittedName>
</protein>
<gene>
    <name evidence="2" type="ORF">JBS370_LOCUS42127</name>
</gene>
<dbReference type="AlphaFoldDB" id="A0A820LHP8"/>
<feature type="region of interest" description="Disordered" evidence="1">
    <location>
        <begin position="1"/>
        <end position="27"/>
    </location>
</feature>
<reference evidence="2" key="1">
    <citation type="submission" date="2021-02" db="EMBL/GenBank/DDBJ databases">
        <authorList>
            <person name="Nowell W R."/>
        </authorList>
    </citation>
    <scope>NUCLEOTIDE SEQUENCE</scope>
</reference>
<evidence type="ECO:0000256" key="1">
    <source>
        <dbReference type="SAM" id="MobiDB-lite"/>
    </source>
</evidence>
<sequence length="95" mass="10707">MSTNSSIHFSSIKCPSLQSTPNSSTNYTSDSIKLLLKNDNENYKIIPNQSKRVSAAFWKEMDMGFPAKKVHDKGEFIAIPGFVSCAKCFDTYRYV</sequence>
<organism evidence="2 3">
    <name type="scientific">Rotaria sordida</name>
    <dbReference type="NCBI Taxonomy" id="392033"/>
    <lineage>
        <taxon>Eukaryota</taxon>
        <taxon>Metazoa</taxon>
        <taxon>Spiralia</taxon>
        <taxon>Gnathifera</taxon>
        <taxon>Rotifera</taxon>
        <taxon>Eurotatoria</taxon>
        <taxon>Bdelloidea</taxon>
        <taxon>Philodinida</taxon>
        <taxon>Philodinidae</taxon>
        <taxon>Rotaria</taxon>
    </lineage>
</organism>
<proteinExistence type="predicted"/>
<feature type="compositionally biased region" description="Polar residues" evidence="1">
    <location>
        <begin position="16"/>
        <end position="27"/>
    </location>
</feature>
<feature type="non-terminal residue" evidence="2">
    <location>
        <position position="95"/>
    </location>
</feature>
<evidence type="ECO:0000313" key="2">
    <source>
        <dbReference type="EMBL" id="CAF4357462.1"/>
    </source>
</evidence>
<accession>A0A820LHP8</accession>
<comment type="caution">
    <text evidence="2">The sequence shown here is derived from an EMBL/GenBank/DDBJ whole genome shotgun (WGS) entry which is preliminary data.</text>
</comment>
<dbReference type="EMBL" id="CAJOBD010052956">
    <property type="protein sequence ID" value="CAF4357462.1"/>
    <property type="molecule type" value="Genomic_DNA"/>
</dbReference>
<evidence type="ECO:0000313" key="3">
    <source>
        <dbReference type="Proteomes" id="UP000663836"/>
    </source>
</evidence>
<name>A0A820LHP8_9BILA</name>